<dbReference type="PANTHER" id="PTHR33939">
    <property type="entry name" value="PROTEIN CBG22215"/>
    <property type="match status" value="1"/>
</dbReference>
<dbReference type="GO" id="GO:0003676">
    <property type="term" value="F:nucleic acid binding"/>
    <property type="evidence" value="ECO:0007669"/>
    <property type="project" value="InterPro"/>
</dbReference>
<evidence type="ECO:0000313" key="3">
    <source>
        <dbReference type="Proteomes" id="UP000469452"/>
    </source>
</evidence>
<dbReference type="EMBL" id="VJMI01021044">
    <property type="protein sequence ID" value="KAF0702684.1"/>
    <property type="molecule type" value="Genomic_DNA"/>
</dbReference>
<dbReference type="PANTHER" id="PTHR33939:SF1">
    <property type="entry name" value="DUF4371 DOMAIN-CONTAINING PROTEIN"/>
    <property type="match status" value="1"/>
</dbReference>
<feature type="region of interest" description="Disordered" evidence="1">
    <location>
        <begin position="446"/>
        <end position="466"/>
    </location>
</feature>
<dbReference type="Proteomes" id="UP000469452">
    <property type="component" value="Unassembled WGS sequence"/>
</dbReference>
<sequence>MSGISEEDYGDITNYIRTERPRSLTKEERLDILRLHAQLRRDNARQVSATIAHLLGRSERTVQEVWSTYMRTKAVVAVLPPSNTQQRPTRIPRTHAISSMVRQYIRQRSLTRVRTVAKDVMALLVEAGVIQCNTQDRGSSASCLRIVQIYLDKLGFKRGKRRGKATYSVSSAHAAARDIYVQKMNNLDANTPVVYMDESYIHNHYTRHQDSLFDPTDDAPLKEKHKGRRMCFIAGIMAGRASGADSTVVALDIFEGGKKSKDDPKDYHAMFNHTYFVKWLERAMECVEALGQTGVVFVMDNAKYHKGLPDDTPRGSWRKVDLLAACQLYGVDVEARVLKSTIWSRLKPVVAARVLPVVVSMARARGHDVVFTPPHHSDLQPIEMVWAKVKGDVGVQYTVDTTFADVRSRLDVAFAQLPPVVIWNCIQHCEKLVTDLYDLLLANDGEDEGSTTTSSSSDTSDSDSDL</sequence>
<dbReference type="VEuPathDB" id="FungiDB:H257_15111"/>
<evidence type="ECO:0000313" key="2">
    <source>
        <dbReference type="EMBL" id="KAF0702684.1"/>
    </source>
</evidence>
<comment type="caution">
    <text evidence="2">The sequence shown here is derived from an EMBL/GenBank/DDBJ whole genome shotgun (WGS) entry which is preliminary data.</text>
</comment>
<protein>
    <recommendedName>
        <fullName evidence="4">Tc1-like transposase DDE domain-containing protein</fullName>
    </recommendedName>
</protein>
<gene>
    <name evidence="2" type="ORF">AaE_015780</name>
</gene>
<proteinExistence type="predicted"/>
<accession>A0A6A4Z0M5</accession>
<name>A0A6A4Z0M5_APHAT</name>
<reference evidence="2 3" key="1">
    <citation type="submission" date="2019-06" db="EMBL/GenBank/DDBJ databases">
        <title>Genomics analysis of Aphanomyces spp. identifies a new class of oomycete effector associated with host adaptation.</title>
        <authorList>
            <person name="Gaulin E."/>
        </authorList>
    </citation>
    <scope>NUCLEOTIDE SEQUENCE [LARGE SCALE GENOMIC DNA]</scope>
    <source>
        <strain evidence="2 3">E</strain>
    </source>
</reference>
<evidence type="ECO:0008006" key="4">
    <source>
        <dbReference type="Google" id="ProtNLM"/>
    </source>
</evidence>
<dbReference type="AlphaFoldDB" id="A0A6A4Z0M5"/>
<evidence type="ECO:0000256" key="1">
    <source>
        <dbReference type="SAM" id="MobiDB-lite"/>
    </source>
</evidence>
<dbReference type="Gene3D" id="3.30.420.10">
    <property type="entry name" value="Ribonuclease H-like superfamily/Ribonuclease H"/>
    <property type="match status" value="1"/>
</dbReference>
<organism evidence="2 3">
    <name type="scientific">Aphanomyces astaci</name>
    <name type="common">Crayfish plague agent</name>
    <dbReference type="NCBI Taxonomy" id="112090"/>
    <lineage>
        <taxon>Eukaryota</taxon>
        <taxon>Sar</taxon>
        <taxon>Stramenopiles</taxon>
        <taxon>Oomycota</taxon>
        <taxon>Saprolegniomycetes</taxon>
        <taxon>Saprolegniales</taxon>
        <taxon>Verrucalvaceae</taxon>
        <taxon>Aphanomyces</taxon>
    </lineage>
</organism>
<dbReference type="InterPro" id="IPR036397">
    <property type="entry name" value="RNaseH_sf"/>
</dbReference>
<feature type="compositionally biased region" description="Low complexity" evidence="1">
    <location>
        <begin position="450"/>
        <end position="459"/>
    </location>
</feature>